<organism evidence="1 2">
    <name type="scientific">Cedecea davisae DSM 4568</name>
    <dbReference type="NCBI Taxonomy" id="566551"/>
    <lineage>
        <taxon>Bacteria</taxon>
        <taxon>Pseudomonadati</taxon>
        <taxon>Pseudomonadota</taxon>
        <taxon>Gammaproteobacteria</taxon>
        <taxon>Enterobacterales</taxon>
        <taxon>Enterobacteriaceae</taxon>
        <taxon>Cedecea</taxon>
    </lineage>
</organism>
<accession>S3JYV4</accession>
<sequence>MINQQFSLTQKQISDFREKGFLLLVAKHEGERLVDSPLFAGQDYRDLSL</sequence>
<dbReference type="EMBL" id="ATDT01000009">
    <property type="protein sequence ID" value="EPF18214.1"/>
    <property type="molecule type" value="Genomic_DNA"/>
</dbReference>
<comment type="caution">
    <text evidence="1">The sequence shown here is derived from an EMBL/GenBank/DDBJ whole genome shotgun (WGS) entry which is preliminary data.</text>
</comment>
<dbReference type="Proteomes" id="UP000014585">
    <property type="component" value="Unassembled WGS sequence"/>
</dbReference>
<protein>
    <submittedName>
        <fullName evidence="1">Uncharacterized protein</fullName>
    </submittedName>
</protein>
<dbReference type="HOGENOM" id="CLU_3133708_0_0_6"/>
<proteinExistence type="predicted"/>
<evidence type="ECO:0000313" key="2">
    <source>
        <dbReference type="Proteomes" id="UP000014585"/>
    </source>
</evidence>
<dbReference type="AlphaFoldDB" id="S3JYV4"/>
<name>S3JYV4_9ENTR</name>
<reference evidence="1 2" key="1">
    <citation type="submission" date="2013-04" db="EMBL/GenBank/DDBJ databases">
        <authorList>
            <person name="Weinstock G."/>
            <person name="Sodergren E."/>
            <person name="Lobos E.A."/>
            <person name="Fulton L."/>
            <person name="Fulton R."/>
            <person name="Courtney L."/>
            <person name="Fronick C."/>
            <person name="O'Laughlin M."/>
            <person name="Godfrey J."/>
            <person name="Wilson R.M."/>
            <person name="Miner T."/>
            <person name="Farmer C."/>
            <person name="Delehaunty K."/>
            <person name="Cordes M."/>
            <person name="Minx P."/>
            <person name="Tomlinson C."/>
            <person name="Chen J."/>
            <person name="Wollam A."/>
            <person name="Pepin K.H."/>
            <person name="Palsikar V.B."/>
            <person name="Zhang X."/>
            <person name="Suruliraj S."/>
            <person name="Perna N.T."/>
            <person name="Plunkett G."/>
            <person name="Warren W."/>
            <person name="Mitreva M."/>
            <person name="Mardis E.R."/>
            <person name="Wilson R.K."/>
        </authorList>
    </citation>
    <scope>NUCLEOTIDE SEQUENCE [LARGE SCALE GENOMIC DNA]</scope>
    <source>
        <strain evidence="1 2">DSM 4568</strain>
    </source>
</reference>
<dbReference type="PATRIC" id="fig|566551.4.peg.1499"/>
<gene>
    <name evidence="1" type="ORF">HMPREF0201_01625</name>
</gene>
<evidence type="ECO:0000313" key="1">
    <source>
        <dbReference type="EMBL" id="EPF18214.1"/>
    </source>
</evidence>
<dbReference type="RefSeq" id="WP_016535936.1">
    <property type="nucleotide sequence ID" value="NZ_KE161030.1"/>
</dbReference>